<dbReference type="InterPro" id="IPR000524">
    <property type="entry name" value="Tscrpt_reg_HTH_GntR"/>
</dbReference>
<dbReference type="SUPFAM" id="SSF46785">
    <property type="entry name" value="Winged helix' DNA-binding domain"/>
    <property type="match status" value="1"/>
</dbReference>
<dbReference type="Gene3D" id="1.20.120.530">
    <property type="entry name" value="GntR ligand-binding domain-like"/>
    <property type="match status" value="1"/>
</dbReference>
<dbReference type="SUPFAM" id="SSF48008">
    <property type="entry name" value="GntR ligand-binding domain-like"/>
    <property type="match status" value="1"/>
</dbReference>
<name>A0A344PMB1_9RHOB</name>
<evidence type="ECO:0000256" key="3">
    <source>
        <dbReference type="ARBA" id="ARBA00023163"/>
    </source>
</evidence>
<evidence type="ECO:0000259" key="4">
    <source>
        <dbReference type="Pfam" id="PF00392"/>
    </source>
</evidence>
<dbReference type="OrthoDB" id="5504063at2"/>
<dbReference type="Proteomes" id="UP000252023">
    <property type="component" value="Chromosome"/>
</dbReference>
<dbReference type="Gene3D" id="1.10.10.10">
    <property type="entry name" value="Winged helix-like DNA-binding domain superfamily/Winged helix DNA-binding domain"/>
    <property type="match status" value="1"/>
</dbReference>
<dbReference type="AlphaFoldDB" id="A0A344PMB1"/>
<dbReference type="PANTHER" id="PTHR43537:SF49">
    <property type="entry name" value="TRANSCRIPTIONAL REGULATORY PROTEIN"/>
    <property type="match status" value="1"/>
</dbReference>
<gene>
    <name evidence="6" type="ORF">DRW48_13250</name>
</gene>
<dbReference type="InterPro" id="IPR011711">
    <property type="entry name" value="GntR_C"/>
</dbReference>
<feature type="domain" description="HTH gntR-type" evidence="4">
    <location>
        <begin position="12"/>
        <end position="63"/>
    </location>
</feature>
<organism evidence="6 7">
    <name type="scientific">Paracoccus suum</name>
    <dbReference type="NCBI Taxonomy" id="2259340"/>
    <lineage>
        <taxon>Bacteria</taxon>
        <taxon>Pseudomonadati</taxon>
        <taxon>Pseudomonadota</taxon>
        <taxon>Alphaproteobacteria</taxon>
        <taxon>Rhodobacterales</taxon>
        <taxon>Paracoccaceae</taxon>
        <taxon>Paracoccus</taxon>
    </lineage>
</organism>
<keyword evidence="1" id="KW-0805">Transcription regulation</keyword>
<sequence length="211" mass="23119">MSKTNASLTPTAQESILGMIHGRQLAHETVVRECDLANQVGLSRTPVRDALGRLEGGDFLRRSGRTLLANRRRAWRFARDPRGPKTDRGVAAARMPLCIVSSRKSRIEAMNDAKSFGSVERWDADQELHTAIAHASGNGLFERMVAECRLRTGMFGMERIPSRFESGRAEHLATLGALHERAAEAVGPLMDAHIENAKLAVVRALTGLADL</sequence>
<dbReference type="InterPro" id="IPR036388">
    <property type="entry name" value="WH-like_DNA-bd_sf"/>
</dbReference>
<accession>A0A344PMB1</accession>
<dbReference type="EMBL" id="CP030918">
    <property type="protein sequence ID" value="AXC50516.1"/>
    <property type="molecule type" value="Genomic_DNA"/>
</dbReference>
<proteinExistence type="predicted"/>
<evidence type="ECO:0000256" key="2">
    <source>
        <dbReference type="ARBA" id="ARBA00023125"/>
    </source>
</evidence>
<evidence type="ECO:0000256" key="1">
    <source>
        <dbReference type="ARBA" id="ARBA00023015"/>
    </source>
</evidence>
<feature type="domain" description="GntR C-terminal" evidence="5">
    <location>
        <begin position="94"/>
        <end position="196"/>
    </location>
</feature>
<dbReference type="PANTHER" id="PTHR43537">
    <property type="entry name" value="TRANSCRIPTIONAL REGULATOR, GNTR FAMILY"/>
    <property type="match status" value="1"/>
</dbReference>
<dbReference type="InterPro" id="IPR036390">
    <property type="entry name" value="WH_DNA-bd_sf"/>
</dbReference>
<dbReference type="GO" id="GO:0003700">
    <property type="term" value="F:DNA-binding transcription factor activity"/>
    <property type="evidence" value="ECO:0007669"/>
    <property type="project" value="InterPro"/>
</dbReference>
<protein>
    <submittedName>
        <fullName evidence="6">GntR family transcriptional regulator</fullName>
    </submittedName>
</protein>
<keyword evidence="7" id="KW-1185">Reference proteome</keyword>
<evidence type="ECO:0000313" key="6">
    <source>
        <dbReference type="EMBL" id="AXC50516.1"/>
    </source>
</evidence>
<evidence type="ECO:0000313" key="7">
    <source>
        <dbReference type="Proteomes" id="UP000252023"/>
    </source>
</evidence>
<dbReference type="InterPro" id="IPR008920">
    <property type="entry name" value="TF_FadR/GntR_C"/>
</dbReference>
<dbReference type="Pfam" id="PF00392">
    <property type="entry name" value="GntR"/>
    <property type="match status" value="1"/>
</dbReference>
<keyword evidence="3" id="KW-0804">Transcription</keyword>
<dbReference type="GO" id="GO:0003677">
    <property type="term" value="F:DNA binding"/>
    <property type="evidence" value="ECO:0007669"/>
    <property type="project" value="UniProtKB-KW"/>
</dbReference>
<dbReference type="KEGG" id="pars:DRW48_13250"/>
<keyword evidence="2" id="KW-0238">DNA-binding</keyword>
<reference evidence="7" key="1">
    <citation type="submission" date="2018-07" db="EMBL/GenBank/DDBJ databases">
        <title>Genome sequencing of Paracoccus sp. SC2-6.</title>
        <authorList>
            <person name="Heo J."/>
            <person name="Kim S.-J."/>
            <person name="Kwon S.-W."/>
        </authorList>
    </citation>
    <scope>NUCLEOTIDE SEQUENCE [LARGE SCALE GENOMIC DNA]</scope>
    <source>
        <strain evidence="7">SC2-6</strain>
    </source>
</reference>
<dbReference type="Pfam" id="PF07729">
    <property type="entry name" value="FCD"/>
    <property type="match status" value="1"/>
</dbReference>
<evidence type="ECO:0000259" key="5">
    <source>
        <dbReference type="Pfam" id="PF07729"/>
    </source>
</evidence>